<evidence type="ECO:0000313" key="2">
    <source>
        <dbReference type="Proteomes" id="UP000646738"/>
    </source>
</evidence>
<organism evidence="1 2">
    <name type="scientific">Streptomyces rubradiris</name>
    <name type="common">Streptomyces achromogenes subsp. rubradiris</name>
    <dbReference type="NCBI Taxonomy" id="285531"/>
    <lineage>
        <taxon>Bacteria</taxon>
        <taxon>Bacillati</taxon>
        <taxon>Actinomycetota</taxon>
        <taxon>Actinomycetes</taxon>
        <taxon>Kitasatosporales</taxon>
        <taxon>Streptomycetaceae</taxon>
        <taxon>Streptomyces</taxon>
    </lineage>
</organism>
<keyword evidence="2" id="KW-1185">Reference proteome</keyword>
<evidence type="ECO:0000313" key="1">
    <source>
        <dbReference type="EMBL" id="GHI52806.1"/>
    </source>
</evidence>
<sequence>MTDAVVKVDPMKPQEQYLQQQEASLALQDALSDGLRLGLPVLSWSVTNGGVLCGEVLSKSPREDFSAWAEYLAVVPEDLSRDGETKLRVITDSGLPGRKRQVRVIVLARFYEKPDQNLSAA</sequence>
<accession>A0ABQ3RAB9</accession>
<comment type="caution">
    <text evidence="1">The sequence shown here is derived from an EMBL/GenBank/DDBJ whole genome shotgun (WGS) entry which is preliminary data.</text>
</comment>
<dbReference type="EMBL" id="BNEA01000010">
    <property type="protein sequence ID" value="GHI52806.1"/>
    <property type="molecule type" value="Genomic_DNA"/>
</dbReference>
<proteinExistence type="predicted"/>
<reference evidence="2" key="1">
    <citation type="submission" date="2023-07" db="EMBL/GenBank/DDBJ databases">
        <title>Whole genome shotgun sequence of Streptomyces achromogenes subsp. rubradiris NBRC 14000.</title>
        <authorList>
            <person name="Komaki H."/>
            <person name="Tamura T."/>
        </authorList>
    </citation>
    <scope>NUCLEOTIDE SEQUENCE [LARGE SCALE GENOMIC DNA]</scope>
    <source>
        <strain evidence="2">NBRC 14000</strain>
    </source>
</reference>
<gene>
    <name evidence="1" type="ORF">Srubr_26520</name>
</gene>
<dbReference type="RefSeq" id="WP_189998287.1">
    <property type="nucleotide sequence ID" value="NZ_BNCB01000020.1"/>
</dbReference>
<name>A0ABQ3RAB9_STRRR</name>
<dbReference type="Proteomes" id="UP000646738">
    <property type="component" value="Unassembled WGS sequence"/>
</dbReference>
<protein>
    <submittedName>
        <fullName evidence="1">Uncharacterized protein</fullName>
    </submittedName>
</protein>